<proteinExistence type="inferred from homology"/>
<accession>A0ABU0HCX7</accession>
<dbReference type="PANTHER" id="PTHR46193:SF10">
    <property type="entry name" value="6-PHOSPHOGLUCONATE PHOSPHATASE"/>
    <property type="match status" value="1"/>
</dbReference>
<evidence type="ECO:0000256" key="2">
    <source>
        <dbReference type="ARBA" id="ARBA00006171"/>
    </source>
</evidence>
<dbReference type="NCBIfam" id="TIGR01509">
    <property type="entry name" value="HAD-SF-IA-v3"/>
    <property type="match status" value="1"/>
</dbReference>
<dbReference type="InterPro" id="IPR023214">
    <property type="entry name" value="HAD_sf"/>
</dbReference>
<dbReference type="Pfam" id="PF13419">
    <property type="entry name" value="HAD_2"/>
    <property type="match status" value="1"/>
</dbReference>
<dbReference type="Gene3D" id="1.10.150.240">
    <property type="entry name" value="Putative phosphatase, domain 2"/>
    <property type="match status" value="1"/>
</dbReference>
<dbReference type="GO" id="GO:0016787">
    <property type="term" value="F:hydrolase activity"/>
    <property type="evidence" value="ECO:0007669"/>
    <property type="project" value="UniProtKB-KW"/>
</dbReference>
<dbReference type="InterPro" id="IPR023198">
    <property type="entry name" value="PGP-like_dom2"/>
</dbReference>
<evidence type="ECO:0000256" key="4">
    <source>
        <dbReference type="ARBA" id="ARBA00022842"/>
    </source>
</evidence>
<dbReference type="RefSeq" id="WP_266350235.1">
    <property type="nucleotide sequence ID" value="NZ_JAPKNG010000005.1"/>
</dbReference>
<evidence type="ECO:0000313" key="6">
    <source>
        <dbReference type="Proteomes" id="UP001241603"/>
    </source>
</evidence>
<dbReference type="InterPro" id="IPR051600">
    <property type="entry name" value="Beta-PGM-like"/>
</dbReference>
<evidence type="ECO:0000256" key="3">
    <source>
        <dbReference type="ARBA" id="ARBA00022723"/>
    </source>
</evidence>
<organism evidence="5 6">
    <name type="scientific">Kaistia dalseonensis</name>
    <dbReference type="NCBI Taxonomy" id="410840"/>
    <lineage>
        <taxon>Bacteria</taxon>
        <taxon>Pseudomonadati</taxon>
        <taxon>Pseudomonadota</taxon>
        <taxon>Alphaproteobacteria</taxon>
        <taxon>Hyphomicrobiales</taxon>
        <taxon>Kaistiaceae</taxon>
        <taxon>Kaistia</taxon>
    </lineage>
</organism>
<keyword evidence="6" id="KW-1185">Reference proteome</keyword>
<comment type="cofactor">
    <cofactor evidence="1">
        <name>Mg(2+)</name>
        <dbReference type="ChEBI" id="CHEBI:18420"/>
    </cofactor>
</comment>
<keyword evidence="5" id="KW-0378">Hydrolase</keyword>
<name>A0ABU0HCX7_9HYPH</name>
<comment type="caution">
    <text evidence="5">The sequence shown here is derived from an EMBL/GenBank/DDBJ whole genome shotgun (WGS) entry which is preliminary data.</text>
</comment>
<dbReference type="InterPro" id="IPR036412">
    <property type="entry name" value="HAD-like_sf"/>
</dbReference>
<dbReference type="InterPro" id="IPR006439">
    <property type="entry name" value="HAD-SF_hydro_IA"/>
</dbReference>
<gene>
    <name evidence="5" type="ORF">QO014_003750</name>
</gene>
<dbReference type="CDD" id="cd07526">
    <property type="entry name" value="HAD_BPGM_like"/>
    <property type="match status" value="1"/>
</dbReference>
<dbReference type="Proteomes" id="UP001241603">
    <property type="component" value="Unassembled WGS sequence"/>
</dbReference>
<keyword evidence="4" id="KW-0460">Magnesium</keyword>
<dbReference type="SUPFAM" id="SSF56784">
    <property type="entry name" value="HAD-like"/>
    <property type="match status" value="1"/>
</dbReference>
<evidence type="ECO:0000313" key="5">
    <source>
        <dbReference type="EMBL" id="MDQ0439349.1"/>
    </source>
</evidence>
<reference evidence="5 6" key="1">
    <citation type="submission" date="2023-07" db="EMBL/GenBank/DDBJ databases">
        <title>Genomic Encyclopedia of Type Strains, Phase IV (KMG-IV): sequencing the most valuable type-strain genomes for metagenomic binning, comparative biology and taxonomic classification.</title>
        <authorList>
            <person name="Goeker M."/>
        </authorList>
    </citation>
    <scope>NUCLEOTIDE SEQUENCE [LARGE SCALE GENOMIC DNA]</scope>
    <source>
        <strain evidence="5 6">B6-8</strain>
    </source>
</reference>
<sequence length="225" mass="23934">MISDFDLVIFDLDGVLIDSEILSCGCLAEMLTRHGIAMSTADVIERYLGRSFAIVRDDFQRQTGQPMSAAFVDALRAEMFRRYRAELRAIEGAGALLQSMRRPYCLASSSDAERIDISLGLTGFSAFFEGRIFNAAMVARGKPAPDLFLKASAEMGVAPARTLVIEDSVSGVTAGKAAGMTVWGFVGGSHYGGRDGHGLLSSAGADRVVATMAAMLPQPVAEIDA</sequence>
<dbReference type="SFLD" id="SFLDG01129">
    <property type="entry name" value="C1.5:_HAD__Beta-PGM__Phosphata"/>
    <property type="match status" value="1"/>
</dbReference>
<comment type="similarity">
    <text evidence="2">Belongs to the HAD-like hydrolase superfamily. CbbY/CbbZ/Gph/YieH family.</text>
</comment>
<dbReference type="EMBL" id="JAUSVO010000005">
    <property type="protein sequence ID" value="MDQ0439349.1"/>
    <property type="molecule type" value="Genomic_DNA"/>
</dbReference>
<keyword evidence="3" id="KW-0479">Metal-binding</keyword>
<evidence type="ECO:0000256" key="1">
    <source>
        <dbReference type="ARBA" id="ARBA00001946"/>
    </source>
</evidence>
<protein>
    <submittedName>
        <fullName evidence="5">HAD superfamily hydrolase (TIGR01509 family)</fullName>
    </submittedName>
</protein>
<dbReference type="InterPro" id="IPR041492">
    <property type="entry name" value="HAD_2"/>
</dbReference>
<dbReference type="SFLD" id="SFLDS00003">
    <property type="entry name" value="Haloacid_Dehalogenase"/>
    <property type="match status" value="1"/>
</dbReference>
<dbReference type="Gene3D" id="3.40.50.1000">
    <property type="entry name" value="HAD superfamily/HAD-like"/>
    <property type="match status" value="1"/>
</dbReference>
<dbReference type="PANTHER" id="PTHR46193">
    <property type="entry name" value="6-PHOSPHOGLUCONATE PHOSPHATASE"/>
    <property type="match status" value="1"/>
</dbReference>